<dbReference type="EMBL" id="JBBWRZ010000005">
    <property type="protein sequence ID" value="KAK8235653.1"/>
    <property type="molecule type" value="Genomic_DNA"/>
</dbReference>
<feature type="region of interest" description="Disordered" evidence="1">
    <location>
        <begin position="1"/>
        <end position="139"/>
    </location>
</feature>
<evidence type="ECO:0000313" key="2">
    <source>
        <dbReference type="EMBL" id="KAK8235653.1"/>
    </source>
</evidence>
<evidence type="ECO:0000313" key="3">
    <source>
        <dbReference type="Proteomes" id="UP001492380"/>
    </source>
</evidence>
<sequence length="225" mass="25026">MDEQPPAKRARLQSLPEDSPLNKTRESEGFAKDKHHLVPKTKASMSSEMSNGAGVSPSPSNDPENSLEVQKASSQSKESTFTKATNNLTPTPPLSSEANMPPWRTLALYTQPPPPGWTRRLSPSFSPTHSTPPEVSKWAQSTAIKRSLYNERDDIQSGRCVSLQRAAPVSSALCYTDDFYFPGFVFPYGAWGFKRPLPNNFLPRRPKDKQRSKLHIITTPESLTN</sequence>
<protein>
    <submittedName>
        <fullName evidence="2">Uncharacterized protein</fullName>
    </submittedName>
</protein>
<dbReference type="Proteomes" id="UP001492380">
    <property type="component" value="Unassembled WGS sequence"/>
</dbReference>
<feature type="compositionally biased region" description="Polar residues" evidence="1">
    <location>
        <begin position="57"/>
        <end position="98"/>
    </location>
</feature>
<accession>A0ABR1YQD1</accession>
<gene>
    <name evidence="2" type="ORF">HDK90DRAFT_510791</name>
</gene>
<name>A0ABR1YQD1_9PEZI</name>
<evidence type="ECO:0000256" key="1">
    <source>
        <dbReference type="SAM" id="MobiDB-lite"/>
    </source>
</evidence>
<comment type="caution">
    <text evidence="2">The sequence shown here is derived from an EMBL/GenBank/DDBJ whole genome shotgun (WGS) entry which is preliminary data.</text>
</comment>
<proteinExistence type="predicted"/>
<reference evidence="2 3" key="1">
    <citation type="submission" date="2024-04" db="EMBL/GenBank/DDBJ databases">
        <title>Phyllosticta paracitricarpa is synonymous to the EU quarantine fungus P. citricarpa based on phylogenomic analyses.</title>
        <authorList>
            <consortium name="Lawrence Berkeley National Laboratory"/>
            <person name="Van Ingen-Buijs V.A."/>
            <person name="Van Westerhoven A.C."/>
            <person name="Haridas S."/>
            <person name="Skiadas P."/>
            <person name="Martin F."/>
            <person name="Groenewald J.Z."/>
            <person name="Crous P.W."/>
            <person name="Seidl M.F."/>
        </authorList>
    </citation>
    <scope>NUCLEOTIDE SEQUENCE [LARGE SCALE GENOMIC DNA]</scope>
    <source>
        <strain evidence="2 3">CBS 123374</strain>
    </source>
</reference>
<feature type="compositionally biased region" description="Basic residues" evidence="1">
    <location>
        <begin position="204"/>
        <end position="214"/>
    </location>
</feature>
<organism evidence="2 3">
    <name type="scientific">Phyllosticta capitalensis</name>
    <dbReference type="NCBI Taxonomy" id="121624"/>
    <lineage>
        <taxon>Eukaryota</taxon>
        <taxon>Fungi</taxon>
        <taxon>Dikarya</taxon>
        <taxon>Ascomycota</taxon>
        <taxon>Pezizomycotina</taxon>
        <taxon>Dothideomycetes</taxon>
        <taxon>Dothideomycetes incertae sedis</taxon>
        <taxon>Botryosphaeriales</taxon>
        <taxon>Phyllostictaceae</taxon>
        <taxon>Phyllosticta</taxon>
    </lineage>
</organism>
<feature type="region of interest" description="Disordered" evidence="1">
    <location>
        <begin position="203"/>
        <end position="225"/>
    </location>
</feature>
<keyword evidence="3" id="KW-1185">Reference proteome</keyword>
<feature type="compositionally biased region" description="Low complexity" evidence="1">
    <location>
        <begin position="122"/>
        <end position="133"/>
    </location>
</feature>
<feature type="compositionally biased region" description="Basic and acidic residues" evidence="1">
    <location>
        <begin position="23"/>
        <end position="32"/>
    </location>
</feature>